<feature type="transmembrane region" description="Helical" evidence="2">
    <location>
        <begin position="81"/>
        <end position="102"/>
    </location>
</feature>
<evidence type="ECO:0000256" key="1">
    <source>
        <dbReference type="SAM" id="MobiDB-lite"/>
    </source>
</evidence>
<evidence type="ECO:0000313" key="3">
    <source>
        <dbReference type="EMBL" id="KTC80602.1"/>
    </source>
</evidence>
<dbReference type="Proteomes" id="UP000054921">
    <property type="component" value="Unassembled WGS sequence"/>
</dbReference>
<sequence>MPGSTSNILTRLQARVPTSSSAHRNTQRTNGGLLVTQSTIQAGMQINNTTSPIALIPIAFAQTLNSGYAVVRSDTHLNEKLIQGLQAIFSAVILGLAISLVFHDDQIVRQVMFLFQLLYGALFLVTWGGSEVSKDTTSTPANNGVAPLLLKSIIKSPAEDDLEKGEKSENEEEVEASDDEKIEIEEQRKLSNSK</sequence>
<feature type="compositionally biased region" description="Acidic residues" evidence="1">
    <location>
        <begin position="159"/>
        <end position="183"/>
    </location>
</feature>
<dbReference type="PATRIC" id="fig|28084.5.peg.2836"/>
<feature type="transmembrane region" description="Helical" evidence="2">
    <location>
        <begin position="111"/>
        <end position="129"/>
    </location>
</feature>
<gene>
    <name evidence="3" type="ORF">Lche_2622</name>
    <name evidence="4" type="ORF">NCTC11976_00981</name>
</gene>
<keyword evidence="2" id="KW-0812">Transmembrane</keyword>
<organism evidence="3 5">
    <name type="scientific">Legionella cherrii</name>
    <dbReference type="NCBI Taxonomy" id="28084"/>
    <lineage>
        <taxon>Bacteria</taxon>
        <taxon>Pseudomonadati</taxon>
        <taxon>Pseudomonadota</taxon>
        <taxon>Gammaproteobacteria</taxon>
        <taxon>Legionellales</taxon>
        <taxon>Legionellaceae</taxon>
        <taxon>Legionella</taxon>
    </lineage>
</organism>
<dbReference type="EMBL" id="LR134173">
    <property type="protein sequence ID" value="VEB34716.1"/>
    <property type="molecule type" value="Genomic_DNA"/>
</dbReference>
<evidence type="ECO:0000256" key="2">
    <source>
        <dbReference type="SAM" id="Phobius"/>
    </source>
</evidence>
<evidence type="ECO:0000313" key="4">
    <source>
        <dbReference type="EMBL" id="VEB34716.1"/>
    </source>
</evidence>
<feature type="compositionally biased region" description="Basic and acidic residues" evidence="1">
    <location>
        <begin position="184"/>
        <end position="194"/>
    </location>
</feature>
<dbReference type="OrthoDB" id="5637719at2"/>
<keyword evidence="2" id="KW-0472">Membrane</keyword>
<evidence type="ECO:0000313" key="6">
    <source>
        <dbReference type="Proteomes" id="UP000277577"/>
    </source>
</evidence>
<keyword evidence="6" id="KW-1185">Reference proteome</keyword>
<evidence type="ECO:0000313" key="5">
    <source>
        <dbReference type="Proteomes" id="UP000054921"/>
    </source>
</evidence>
<dbReference type="Proteomes" id="UP000277577">
    <property type="component" value="Chromosome"/>
</dbReference>
<dbReference type="EMBL" id="LNXW01000013">
    <property type="protein sequence ID" value="KTC80602.1"/>
    <property type="molecule type" value="Genomic_DNA"/>
</dbReference>
<reference evidence="4 6" key="2">
    <citation type="submission" date="2018-12" db="EMBL/GenBank/DDBJ databases">
        <authorList>
            <consortium name="Pathogen Informatics"/>
        </authorList>
    </citation>
    <scope>NUCLEOTIDE SEQUENCE [LARGE SCALE GENOMIC DNA]</scope>
    <source>
        <strain evidence="4 6">NCTC11976</strain>
    </source>
</reference>
<name>A0A0W0SB01_9GAMM</name>
<dbReference type="AlphaFoldDB" id="A0A0W0SB01"/>
<protein>
    <submittedName>
        <fullName evidence="3">Uncharacterized protein</fullName>
    </submittedName>
</protein>
<proteinExistence type="predicted"/>
<keyword evidence="2" id="KW-1133">Transmembrane helix</keyword>
<reference evidence="3 5" key="1">
    <citation type="submission" date="2015-11" db="EMBL/GenBank/DDBJ databases">
        <title>Genomic analysis of 38 Legionella species identifies large and diverse effector repertoires.</title>
        <authorList>
            <person name="Burstein D."/>
            <person name="Amaro F."/>
            <person name="Zusman T."/>
            <person name="Lifshitz Z."/>
            <person name="Cohen O."/>
            <person name="Gilbert J.A."/>
            <person name="Pupko T."/>
            <person name="Shuman H.A."/>
            <person name="Segal G."/>
        </authorList>
    </citation>
    <scope>NUCLEOTIDE SEQUENCE [LARGE SCALE GENOMIC DNA]</scope>
    <source>
        <strain evidence="3 5">ORW</strain>
    </source>
</reference>
<accession>A0A0W0SB01</accession>
<dbReference type="RefSeq" id="WP_028382602.1">
    <property type="nucleotide sequence ID" value="NZ_CAAAIT010000005.1"/>
</dbReference>
<feature type="region of interest" description="Disordered" evidence="1">
    <location>
        <begin position="157"/>
        <end position="194"/>
    </location>
</feature>